<accession>T1JZL7</accession>
<organism evidence="1 2">
    <name type="scientific">Tetranychus urticae</name>
    <name type="common">Two-spotted spider mite</name>
    <dbReference type="NCBI Taxonomy" id="32264"/>
    <lineage>
        <taxon>Eukaryota</taxon>
        <taxon>Metazoa</taxon>
        <taxon>Ecdysozoa</taxon>
        <taxon>Arthropoda</taxon>
        <taxon>Chelicerata</taxon>
        <taxon>Arachnida</taxon>
        <taxon>Acari</taxon>
        <taxon>Acariformes</taxon>
        <taxon>Trombidiformes</taxon>
        <taxon>Prostigmata</taxon>
        <taxon>Eleutherengona</taxon>
        <taxon>Raphignathae</taxon>
        <taxon>Tetranychoidea</taxon>
        <taxon>Tetranychidae</taxon>
        <taxon>Tetranychus</taxon>
    </lineage>
</organism>
<evidence type="ECO:0000313" key="1">
    <source>
        <dbReference type="EnsemblMetazoa" id="tetur03g04400.1"/>
    </source>
</evidence>
<name>T1JZL7_TETUR</name>
<evidence type="ECO:0000313" key="2">
    <source>
        <dbReference type="Proteomes" id="UP000015104"/>
    </source>
</evidence>
<dbReference type="EMBL" id="CAEY01001121">
    <property type="status" value="NOT_ANNOTATED_CDS"/>
    <property type="molecule type" value="Genomic_DNA"/>
</dbReference>
<dbReference type="EnsemblMetazoa" id="tetur03g04400.1">
    <property type="protein sequence ID" value="tetur03g04400.1"/>
    <property type="gene ID" value="tetur03g04400"/>
</dbReference>
<keyword evidence="2" id="KW-1185">Reference proteome</keyword>
<proteinExistence type="predicted"/>
<dbReference type="HOGENOM" id="CLU_2797215_0_0_1"/>
<reference evidence="2" key="1">
    <citation type="submission" date="2011-08" db="EMBL/GenBank/DDBJ databases">
        <authorList>
            <person name="Rombauts S."/>
        </authorList>
    </citation>
    <scope>NUCLEOTIDE SEQUENCE</scope>
    <source>
        <strain evidence="2">London</strain>
    </source>
</reference>
<sequence>MVATSGCNNLRMQFVKRALLRNKISGLYWVLGVNKIVYDATLDSMVIVLAHLRFVNLTTYGSIGTALY</sequence>
<reference evidence="1" key="2">
    <citation type="submission" date="2015-06" db="UniProtKB">
        <authorList>
            <consortium name="EnsemblMetazoa"/>
        </authorList>
    </citation>
    <scope>IDENTIFICATION</scope>
</reference>
<dbReference type="Proteomes" id="UP000015104">
    <property type="component" value="Unassembled WGS sequence"/>
</dbReference>
<dbReference type="AlphaFoldDB" id="T1JZL7"/>
<protein>
    <submittedName>
        <fullName evidence="1">Uncharacterized protein</fullName>
    </submittedName>
</protein>